<feature type="chain" id="PRO_5011573155" description="Protease inhibitor Inh" evidence="1">
    <location>
        <begin position="24"/>
        <end position="274"/>
    </location>
</feature>
<dbReference type="EMBL" id="FOYP01000001">
    <property type="protein sequence ID" value="SFR44057.1"/>
    <property type="molecule type" value="Genomic_DNA"/>
</dbReference>
<reference evidence="3" key="1">
    <citation type="submission" date="2016-10" db="EMBL/GenBank/DDBJ databases">
        <authorList>
            <person name="Varghese N."/>
            <person name="Submissions S."/>
        </authorList>
    </citation>
    <scope>NUCLEOTIDE SEQUENCE [LARGE SCALE GENOMIC DNA]</scope>
    <source>
        <strain evidence="3">DSM 26879</strain>
    </source>
</reference>
<evidence type="ECO:0000313" key="2">
    <source>
        <dbReference type="EMBL" id="SFR44057.1"/>
    </source>
</evidence>
<dbReference type="AlphaFoldDB" id="A0A1I6GPS9"/>
<keyword evidence="1" id="KW-0732">Signal</keyword>
<protein>
    <recommendedName>
        <fullName evidence="4">Protease inhibitor Inh</fullName>
    </recommendedName>
</protein>
<sequence length="274" mass="29618">MKHASLVLSFVAAFVMLPTLAHADDAAFCNNSPLALLGAIEGQWTFEQRAGYGIGGPLPFPLPAQPAQSVRIELNADEGAAYLRHAGQQMAMIPVDAVFARELDFYLSPEEEANILGESDGCDWQTIPLIVGANVYSLVAEADEGPRSRFIMQIGDEFLEKCTGTDYQLSNPPGEPQTFFSYTAANGRQMRAEVVDGKVYVSSEDEYGDRAANREWAEKYCDRLADVPDAAPGQMVMSLIVKFNSANSGAGVLQFNGQQGPVSFAARAPVILSR</sequence>
<name>A0A1I6GPS9_9RHOB</name>
<evidence type="ECO:0008006" key="4">
    <source>
        <dbReference type="Google" id="ProtNLM"/>
    </source>
</evidence>
<accession>A0A1I6GPS9</accession>
<feature type="signal peptide" evidence="1">
    <location>
        <begin position="1"/>
        <end position="23"/>
    </location>
</feature>
<organism evidence="2 3">
    <name type="scientific">Yoonia tamlensis</name>
    <dbReference type="NCBI Taxonomy" id="390270"/>
    <lineage>
        <taxon>Bacteria</taxon>
        <taxon>Pseudomonadati</taxon>
        <taxon>Pseudomonadota</taxon>
        <taxon>Alphaproteobacteria</taxon>
        <taxon>Rhodobacterales</taxon>
        <taxon>Paracoccaceae</taxon>
        <taxon>Yoonia</taxon>
    </lineage>
</organism>
<evidence type="ECO:0000313" key="3">
    <source>
        <dbReference type="Proteomes" id="UP000199478"/>
    </source>
</evidence>
<evidence type="ECO:0000256" key="1">
    <source>
        <dbReference type="SAM" id="SignalP"/>
    </source>
</evidence>
<proteinExistence type="predicted"/>
<dbReference type="OrthoDB" id="7889095at2"/>
<dbReference type="RefSeq" id="WP_090199461.1">
    <property type="nucleotide sequence ID" value="NZ_FOYP01000001.1"/>
</dbReference>
<dbReference type="Proteomes" id="UP000199478">
    <property type="component" value="Unassembled WGS sequence"/>
</dbReference>
<dbReference type="STRING" id="390270.SAMN04488005_1986"/>
<gene>
    <name evidence="2" type="ORF">SAMN04488005_1986</name>
</gene>
<keyword evidence="3" id="KW-1185">Reference proteome</keyword>